<dbReference type="AlphaFoldDB" id="A0A8H2ZWV2"/>
<dbReference type="Gene3D" id="3.40.50.300">
    <property type="entry name" value="P-loop containing nucleotide triphosphate hydrolases"/>
    <property type="match status" value="1"/>
</dbReference>
<dbReference type="EMBL" id="CAJMWT010000949">
    <property type="protein sequence ID" value="CAE6366005.1"/>
    <property type="molecule type" value="Genomic_DNA"/>
</dbReference>
<proteinExistence type="predicted"/>
<dbReference type="Proteomes" id="UP000663843">
    <property type="component" value="Unassembled WGS sequence"/>
</dbReference>
<name>A0A8H2ZWV2_9AGAM</name>
<dbReference type="InterPro" id="IPR027417">
    <property type="entry name" value="P-loop_NTPase"/>
</dbReference>
<reference evidence="1" key="1">
    <citation type="submission" date="2021-01" db="EMBL/GenBank/DDBJ databases">
        <authorList>
            <person name="Kaushik A."/>
        </authorList>
    </citation>
    <scope>NUCLEOTIDE SEQUENCE</scope>
    <source>
        <strain evidence="1">AG2-2IIIB</strain>
    </source>
</reference>
<accession>A0A8H2ZWV2</accession>
<evidence type="ECO:0000313" key="2">
    <source>
        <dbReference type="Proteomes" id="UP000663843"/>
    </source>
</evidence>
<comment type="caution">
    <text evidence="1">The sequence shown here is derived from an EMBL/GenBank/DDBJ whole genome shotgun (WGS) entry which is preliminary data.</text>
</comment>
<dbReference type="SUPFAM" id="SSF52540">
    <property type="entry name" value="P-loop containing nucleoside triphosphate hydrolases"/>
    <property type="match status" value="1"/>
</dbReference>
<protein>
    <submittedName>
        <fullName evidence="1">Uncharacterized protein</fullName>
    </submittedName>
</protein>
<sequence length="594" mass="67481">MSGWFKSTYNKMRRFRIPDNQPSIESSTFGTNSIGQAGDALRNVYILVVGRFGCGKTELINMCGAGHFPRHGVNYRLLNTTGFDAPDRTEIDVHTKIAKLLLHHSSHNEHISGVIYCHPSNEMHLGGSTQRSIRVLIELFLGRQEIHRLTILVLPPTITDTKPQEAAGSISYHSTLFNEAVAGGAIIVAGGWSRRYTAKHLRRYCSMTPFCPPICQPTADNSGTVQQLVEKVLGYYGAKTIGFYIRSLQQSTQDKEALEARIAGYQTEAEQRYNHQSNNMKTLGEDEYERLRRSERDYASLRSQVQLQISYEQGAIVQDLRKINDMIERLGDSISEHLVDMYEERALNKGTVGATVSDARDLLGLRTWLRQYTTQMRLLPDQEKHSPKYLSLDNFINFFARCRLCHILNDRMFKPFHPFVEPTENVRLAKYYEKIEKQERQYTAGKWRSITFQMLCTSSQRTMEEQTEAIAQELMGDISHLGEHLFGLKGISLEECHYDDLRQIIKQAWEWTSRLKTEVILLGDFYPMTCPPGQFDCASAMEFEASSHKISPKLALCTLGFGLVSRQAKGGGELPSETIVLKTSVLTDSYYIPA</sequence>
<gene>
    <name evidence="1" type="ORF">RDB_LOCUS15340</name>
</gene>
<organism evidence="1 2">
    <name type="scientific">Rhizoctonia solani</name>
    <dbReference type="NCBI Taxonomy" id="456999"/>
    <lineage>
        <taxon>Eukaryota</taxon>
        <taxon>Fungi</taxon>
        <taxon>Dikarya</taxon>
        <taxon>Basidiomycota</taxon>
        <taxon>Agaricomycotina</taxon>
        <taxon>Agaricomycetes</taxon>
        <taxon>Cantharellales</taxon>
        <taxon>Ceratobasidiaceae</taxon>
        <taxon>Rhizoctonia</taxon>
    </lineage>
</organism>
<evidence type="ECO:0000313" key="1">
    <source>
        <dbReference type="EMBL" id="CAE6366005.1"/>
    </source>
</evidence>